<dbReference type="OrthoDB" id="9776368at2"/>
<proteinExistence type="predicted"/>
<dbReference type="EMBL" id="PVNG01000009">
    <property type="protein sequence ID" value="PRX64143.1"/>
    <property type="molecule type" value="Genomic_DNA"/>
</dbReference>
<dbReference type="Proteomes" id="UP000238312">
    <property type="component" value="Unassembled WGS sequence"/>
</dbReference>
<sequence length="109" mass="12444">MRGFPPSIEDDLSPLERQIAEPHDDFYAAFLLDPQEAVMEIRFLEPVPHVKADFFVAEGYPGVERLLRDLCGYQQILPRLGQYRADREPDAPHGVVALDVLLGRRKSQK</sequence>
<dbReference type="AlphaFoldDB" id="A0A2T0MY16"/>
<protein>
    <submittedName>
        <fullName evidence="1">Uncharacterized protein</fullName>
    </submittedName>
</protein>
<name>A0A2T0MY16_9ACTN</name>
<evidence type="ECO:0000313" key="2">
    <source>
        <dbReference type="Proteomes" id="UP000238312"/>
    </source>
</evidence>
<dbReference type="RefSeq" id="WP_106242107.1">
    <property type="nucleotide sequence ID" value="NZ_PVNG01000009.1"/>
</dbReference>
<accession>A0A2T0MY16</accession>
<evidence type="ECO:0000313" key="1">
    <source>
        <dbReference type="EMBL" id="PRX64143.1"/>
    </source>
</evidence>
<comment type="caution">
    <text evidence="1">The sequence shown here is derived from an EMBL/GenBank/DDBJ whole genome shotgun (WGS) entry which is preliminary data.</text>
</comment>
<reference evidence="1 2" key="1">
    <citation type="submission" date="2018-03" db="EMBL/GenBank/DDBJ databases">
        <title>Genomic Encyclopedia of Type Strains, Phase III (KMG-III): the genomes of soil and plant-associated and newly described type strains.</title>
        <authorList>
            <person name="Whitman W."/>
        </authorList>
    </citation>
    <scope>NUCLEOTIDE SEQUENCE [LARGE SCALE GENOMIC DNA]</scope>
    <source>
        <strain evidence="1 2">CGMCC 4.7104</strain>
    </source>
</reference>
<gene>
    <name evidence="1" type="ORF">B0I32_10971</name>
</gene>
<organism evidence="1 2">
    <name type="scientific">Nonomuraea fuscirosea</name>
    <dbReference type="NCBI Taxonomy" id="1291556"/>
    <lineage>
        <taxon>Bacteria</taxon>
        <taxon>Bacillati</taxon>
        <taxon>Actinomycetota</taxon>
        <taxon>Actinomycetes</taxon>
        <taxon>Streptosporangiales</taxon>
        <taxon>Streptosporangiaceae</taxon>
        <taxon>Nonomuraea</taxon>
    </lineage>
</organism>
<keyword evidence="2" id="KW-1185">Reference proteome</keyword>